<keyword evidence="1" id="KW-1185">Reference proteome</keyword>
<reference evidence="2" key="1">
    <citation type="submission" date="2017-02" db="UniProtKB">
        <authorList>
            <consortium name="WormBaseParasite"/>
        </authorList>
    </citation>
    <scope>IDENTIFICATION</scope>
</reference>
<dbReference type="AlphaFoldDB" id="A0A0M3HJ83"/>
<sequence>LLVNFFSFFLQQNVFYVVRNLLGELTHEELITFTTFLRSMLMMRDYIQLQRLAAVDVYQTAELILDHFIDWLHDAPIDNDLAPLLFYKCFIIRLVF</sequence>
<evidence type="ECO:0000313" key="1">
    <source>
        <dbReference type="Proteomes" id="UP000036681"/>
    </source>
</evidence>
<evidence type="ECO:0000313" key="2">
    <source>
        <dbReference type="WBParaSite" id="ALUE_0000157801-mRNA-1"/>
    </source>
</evidence>
<accession>A0A0M3HJ83</accession>
<dbReference type="WBParaSite" id="ALUE_0000157801-mRNA-1">
    <property type="protein sequence ID" value="ALUE_0000157801-mRNA-1"/>
    <property type="gene ID" value="ALUE_0000157801"/>
</dbReference>
<protein>
    <submittedName>
        <fullName evidence="2">Exportin-T</fullName>
    </submittedName>
</protein>
<organism evidence="1 2">
    <name type="scientific">Ascaris lumbricoides</name>
    <name type="common">Giant roundworm</name>
    <dbReference type="NCBI Taxonomy" id="6252"/>
    <lineage>
        <taxon>Eukaryota</taxon>
        <taxon>Metazoa</taxon>
        <taxon>Ecdysozoa</taxon>
        <taxon>Nematoda</taxon>
        <taxon>Chromadorea</taxon>
        <taxon>Rhabditida</taxon>
        <taxon>Spirurina</taxon>
        <taxon>Ascaridomorpha</taxon>
        <taxon>Ascaridoidea</taxon>
        <taxon>Ascarididae</taxon>
        <taxon>Ascaris</taxon>
    </lineage>
</organism>
<proteinExistence type="predicted"/>
<name>A0A0M3HJ83_ASCLU</name>
<dbReference type="Proteomes" id="UP000036681">
    <property type="component" value="Unplaced"/>
</dbReference>